<evidence type="ECO:0000256" key="5">
    <source>
        <dbReference type="ARBA" id="ARBA00023242"/>
    </source>
</evidence>
<dbReference type="PROSITE" id="PS50048">
    <property type="entry name" value="ZN2_CY6_FUNGAL_2"/>
    <property type="match status" value="1"/>
</dbReference>
<protein>
    <recommendedName>
        <fullName evidence="7">Zn(2)-C6 fungal-type domain-containing protein</fullName>
    </recommendedName>
</protein>
<evidence type="ECO:0000256" key="2">
    <source>
        <dbReference type="ARBA" id="ARBA00022723"/>
    </source>
</evidence>
<dbReference type="PROSITE" id="PS00463">
    <property type="entry name" value="ZN2_CY6_FUNGAL_1"/>
    <property type="match status" value="1"/>
</dbReference>
<comment type="caution">
    <text evidence="8">The sequence shown here is derived from an EMBL/GenBank/DDBJ whole genome shotgun (WGS) entry which is preliminary data.</text>
</comment>
<dbReference type="CDD" id="cd00067">
    <property type="entry name" value="GAL4"/>
    <property type="match status" value="1"/>
</dbReference>
<evidence type="ECO:0000313" key="8">
    <source>
        <dbReference type="EMBL" id="KAL1893665.1"/>
    </source>
</evidence>
<dbReference type="SUPFAM" id="SSF57701">
    <property type="entry name" value="Zn2/Cys6 DNA-binding domain"/>
    <property type="match status" value="1"/>
</dbReference>
<evidence type="ECO:0000256" key="4">
    <source>
        <dbReference type="ARBA" id="ARBA00023163"/>
    </source>
</evidence>
<dbReference type="Proteomes" id="UP001583280">
    <property type="component" value="Unassembled WGS sequence"/>
</dbReference>
<dbReference type="InterPro" id="IPR050815">
    <property type="entry name" value="TF_fung"/>
</dbReference>
<keyword evidence="9" id="KW-1185">Reference proteome</keyword>
<reference evidence="8 9" key="1">
    <citation type="journal article" date="2024" name="IMA Fungus">
        <title>IMA Genome - F19 : A genome assembly and annotation guide to empower mycologists, including annotated draft genome sequences of Ceratocystis pirilliformis, Diaporthe australafricana, Fusarium ophioides, Paecilomyces lecythidis, and Sporothrix stenoceras.</title>
        <authorList>
            <person name="Aylward J."/>
            <person name="Wilson A.M."/>
            <person name="Visagie C.M."/>
            <person name="Spraker J."/>
            <person name="Barnes I."/>
            <person name="Buitendag C."/>
            <person name="Ceriani C."/>
            <person name="Del Mar Angel L."/>
            <person name="du Plessis D."/>
            <person name="Fuchs T."/>
            <person name="Gasser K."/>
            <person name="Kramer D."/>
            <person name="Li W."/>
            <person name="Munsamy K."/>
            <person name="Piso A."/>
            <person name="Price J.L."/>
            <person name="Sonnekus B."/>
            <person name="Thomas C."/>
            <person name="van der Nest A."/>
            <person name="van Dijk A."/>
            <person name="van Heerden A."/>
            <person name="van Vuuren N."/>
            <person name="Yilmaz N."/>
            <person name="Duong T.A."/>
            <person name="van der Merwe N.A."/>
            <person name="Wingfield M.J."/>
            <person name="Wingfield B.D."/>
        </authorList>
    </citation>
    <scope>NUCLEOTIDE SEQUENCE [LARGE SCALE GENOMIC DNA]</scope>
    <source>
        <strain evidence="8 9">CMW 12675</strain>
    </source>
</reference>
<dbReference type="Gene3D" id="4.10.240.10">
    <property type="entry name" value="Zn(2)-C6 fungal-type DNA-binding domain"/>
    <property type="match status" value="1"/>
</dbReference>
<feature type="compositionally biased region" description="Low complexity" evidence="6">
    <location>
        <begin position="50"/>
        <end position="68"/>
    </location>
</feature>
<proteinExistence type="predicted"/>
<dbReference type="SMART" id="SM00066">
    <property type="entry name" value="GAL4"/>
    <property type="match status" value="1"/>
</dbReference>
<dbReference type="InterPro" id="IPR001138">
    <property type="entry name" value="Zn2Cys6_DnaBD"/>
</dbReference>
<accession>A0ABR3YZ40</accession>
<keyword evidence="5" id="KW-0539">Nucleus</keyword>
<gene>
    <name evidence="8" type="ORF">Cpir12675_004012</name>
</gene>
<dbReference type="PANTHER" id="PTHR47338">
    <property type="entry name" value="ZN(II)2CYS6 TRANSCRIPTION FACTOR (EUROFUNG)-RELATED"/>
    <property type="match status" value="1"/>
</dbReference>
<dbReference type="PANTHER" id="PTHR47338:SF5">
    <property type="entry name" value="ZN(II)2CYS6 TRANSCRIPTION FACTOR (EUROFUNG)"/>
    <property type="match status" value="1"/>
</dbReference>
<keyword evidence="3" id="KW-0805">Transcription regulation</keyword>
<dbReference type="InterPro" id="IPR036864">
    <property type="entry name" value="Zn2-C6_fun-type_DNA-bd_sf"/>
</dbReference>
<dbReference type="EMBL" id="JAWDJO010000105">
    <property type="protein sequence ID" value="KAL1893665.1"/>
    <property type="molecule type" value="Genomic_DNA"/>
</dbReference>
<dbReference type="Pfam" id="PF00172">
    <property type="entry name" value="Zn_clus"/>
    <property type="match status" value="1"/>
</dbReference>
<keyword evidence="4" id="KW-0804">Transcription</keyword>
<evidence type="ECO:0000256" key="1">
    <source>
        <dbReference type="ARBA" id="ARBA00004123"/>
    </source>
</evidence>
<evidence type="ECO:0000256" key="6">
    <source>
        <dbReference type="SAM" id="MobiDB-lite"/>
    </source>
</evidence>
<comment type="subcellular location">
    <subcellularLocation>
        <location evidence="1">Nucleus</location>
    </subcellularLocation>
</comment>
<evidence type="ECO:0000256" key="3">
    <source>
        <dbReference type="ARBA" id="ARBA00023015"/>
    </source>
</evidence>
<feature type="region of interest" description="Disordered" evidence="6">
    <location>
        <begin position="46"/>
        <end position="83"/>
    </location>
</feature>
<evidence type="ECO:0000313" key="9">
    <source>
        <dbReference type="Proteomes" id="UP001583280"/>
    </source>
</evidence>
<sequence length="651" mass="71684">MVSLKSHPDESTPQAISITSAMAGTSMNTNANAHVIADNHATSTHANADANSGINSGADASADAGTASELPRPGSPPQTKARKACLNCRRQKMKCRIDNGESCRRCSKAGVPCVFVPRANASYLRDLIVSSDSRDSDQVSFNRSVESRLKRIEDYLGLADGLPPPSPPSVQASEVNASADAPSSPDSDVFSALWPAVLALKKACTVNVSARIWDRSVIKALWRTFHDAMPGLHFLPSKQTFSSPRPLLLAGMLYCSSVRGSEEAAALSADYLSVLCCAIAQLCVPNSEISTLPPDLREREEWAFQTILGLILAGLLREAINAETGLWISLAYRLLLDHCPSESNITVRGHEWRCLFSGLQIVDLEHASLALACPVVPMTAPFPRLQVPLHDQLYRLSRMMHTGLTHFTGRGLPTVWSVFSQDTVNSMASSTPLPLQLQQMSRPSQNAQVPFTAVDAAVIRDWARQLEDWLVEFSDRAYESEHEKKLVFRQYVLHRLFVLSIYHPAQGCNLFANEITPNEQHELLVSARAAVRLHVYDSSIWSNWDLIVITWAALIVLQGVEGGMGEATDIEHVSVHLKNLTNTNELKPSIRELLALNLQQRMRNMHSPVDLISQSGPVEIAEDASNWYIFNEASLQAGYELWQYDQGGEFK</sequence>
<organism evidence="8 9">
    <name type="scientific">Ceratocystis pirilliformis</name>
    <dbReference type="NCBI Taxonomy" id="259994"/>
    <lineage>
        <taxon>Eukaryota</taxon>
        <taxon>Fungi</taxon>
        <taxon>Dikarya</taxon>
        <taxon>Ascomycota</taxon>
        <taxon>Pezizomycotina</taxon>
        <taxon>Sordariomycetes</taxon>
        <taxon>Hypocreomycetidae</taxon>
        <taxon>Microascales</taxon>
        <taxon>Ceratocystidaceae</taxon>
        <taxon>Ceratocystis</taxon>
    </lineage>
</organism>
<keyword evidence="2" id="KW-0479">Metal-binding</keyword>
<feature type="domain" description="Zn(2)-C6 fungal-type" evidence="7">
    <location>
        <begin position="84"/>
        <end position="115"/>
    </location>
</feature>
<evidence type="ECO:0000259" key="7">
    <source>
        <dbReference type="PROSITE" id="PS50048"/>
    </source>
</evidence>
<name>A0ABR3YZ40_9PEZI</name>